<dbReference type="HOGENOM" id="CLU_1817840_0_0_1"/>
<keyword evidence="3" id="KW-1185">Reference proteome</keyword>
<dbReference type="PhylomeDB" id="B3ML42"/>
<dbReference type="EMBL" id="CH902620">
    <property type="protein sequence ID" value="EDV31660.1"/>
    <property type="molecule type" value="Genomic_DNA"/>
</dbReference>
<name>B3ML42_DROAN</name>
<feature type="signal peptide" evidence="1">
    <location>
        <begin position="1"/>
        <end position="19"/>
    </location>
</feature>
<keyword evidence="1" id="KW-0732">Signal</keyword>
<dbReference type="KEGG" id="dan:6497267"/>
<dbReference type="OMA" id="ENQFNED"/>
<reference evidence="2 3" key="1">
    <citation type="journal article" date="2007" name="Nature">
        <title>Evolution of genes and genomes on the Drosophila phylogeny.</title>
        <authorList>
            <consortium name="Drosophila 12 Genomes Consortium"/>
            <person name="Clark A.G."/>
            <person name="Eisen M.B."/>
            <person name="Smith D.R."/>
            <person name="Bergman C.M."/>
            <person name="Oliver B."/>
            <person name="Markow T.A."/>
            <person name="Kaufman T.C."/>
            <person name="Kellis M."/>
            <person name="Gelbart W."/>
            <person name="Iyer V.N."/>
            <person name="Pollard D.A."/>
            <person name="Sackton T.B."/>
            <person name="Larracuente A.M."/>
            <person name="Singh N.D."/>
            <person name="Abad J.P."/>
            <person name="Abt D.N."/>
            <person name="Adryan B."/>
            <person name="Aguade M."/>
            <person name="Akashi H."/>
            <person name="Anderson W.W."/>
            <person name="Aquadro C.F."/>
            <person name="Ardell D.H."/>
            <person name="Arguello R."/>
            <person name="Artieri C.G."/>
            <person name="Barbash D.A."/>
            <person name="Barker D."/>
            <person name="Barsanti P."/>
            <person name="Batterham P."/>
            <person name="Batzoglou S."/>
            <person name="Begun D."/>
            <person name="Bhutkar A."/>
            <person name="Blanco E."/>
            <person name="Bosak S.A."/>
            <person name="Bradley R.K."/>
            <person name="Brand A.D."/>
            <person name="Brent M.R."/>
            <person name="Brooks A.N."/>
            <person name="Brown R.H."/>
            <person name="Butlin R.K."/>
            <person name="Caggese C."/>
            <person name="Calvi B.R."/>
            <person name="Bernardo de Carvalho A."/>
            <person name="Caspi A."/>
            <person name="Castrezana S."/>
            <person name="Celniker S.E."/>
            <person name="Chang J.L."/>
            <person name="Chapple C."/>
            <person name="Chatterji S."/>
            <person name="Chinwalla A."/>
            <person name="Civetta A."/>
            <person name="Clifton S.W."/>
            <person name="Comeron J.M."/>
            <person name="Costello J.C."/>
            <person name="Coyne J.A."/>
            <person name="Daub J."/>
            <person name="David R.G."/>
            <person name="Delcher A.L."/>
            <person name="Delehaunty K."/>
            <person name="Do C.B."/>
            <person name="Ebling H."/>
            <person name="Edwards K."/>
            <person name="Eickbush T."/>
            <person name="Evans J.D."/>
            <person name="Filipski A."/>
            <person name="Findeiss S."/>
            <person name="Freyhult E."/>
            <person name="Fulton L."/>
            <person name="Fulton R."/>
            <person name="Garcia A.C."/>
            <person name="Gardiner A."/>
            <person name="Garfield D.A."/>
            <person name="Garvin B.E."/>
            <person name="Gibson G."/>
            <person name="Gilbert D."/>
            <person name="Gnerre S."/>
            <person name="Godfrey J."/>
            <person name="Good R."/>
            <person name="Gotea V."/>
            <person name="Gravely B."/>
            <person name="Greenberg A.J."/>
            <person name="Griffiths-Jones S."/>
            <person name="Gross S."/>
            <person name="Guigo R."/>
            <person name="Gustafson E.A."/>
            <person name="Haerty W."/>
            <person name="Hahn M.W."/>
            <person name="Halligan D.L."/>
            <person name="Halpern A.L."/>
            <person name="Halter G.M."/>
            <person name="Han M.V."/>
            <person name="Heger A."/>
            <person name="Hillier L."/>
            <person name="Hinrichs A.S."/>
            <person name="Holmes I."/>
            <person name="Hoskins R.A."/>
            <person name="Hubisz M.J."/>
            <person name="Hultmark D."/>
            <person name="Huntley M.A."/>
            <person name="Jaffe D.B."/>
            <person name="Jagadeeshan S."/>
            <person name="Jeck W.R."/>
            <person name="Johnson J."/>
            <person name="Jones C.D."/>
            <person name="Jordan W.C."/>
            <person name="Karpen G.H."/>
            <person name="Kataoka E."/>
            <person name="Keightley P.D."/>
            <person name="Kheradpour P."/>
            <person name="Kirkness E.F."/>
            <person name="Koerich L.B."/>
            <person name="Kristiansen K."/>
            <person name="Kudrna D."/>
            <person name="Kulathinal R.J."/>
            <person name="Kumar S."/>
            <person name="Kwok R."/>
            <person name="Lander E."/>
            <person name="Langley C.H."/>
            <person name="Lapoint R."/>
            <person name="Lazzaro B.P."/>
            <person name="Lee S.J."/>
            <person name="Levesque L."/>
            <person name="Li R."/>
            <person name="Lin C.F."/>
            <person name="Lin M.F."/>
            <person name="Lindblad-Toh K."/>
            <person name="Llopart A."/>
            <person name="Long M."/>
            <person name="Low L."/>
            <person name="Lozovsky E."/>
            <person name="Lu J."/>
            <person name="Luo M."/>
            <person name="Machado C.A."/>
            <person name="Makalowski W."/>
            <person name="Marzo M."/>
            <person name="Matsuda M."/>
            <person name="Matzkin L."/>
            <person name="McAllister B."/>
            <person name="McBride C.S."/>
            <person name="McKernan B."/>
            <person name="McKernan K."/>
            <person name="Mendez-Lago M."/>
            <person name="Minx P."/>
            <person name="Mollenhauer M.U."/>
            <person name="Montooth K."/>
            <person name="Mount S.M."/>
            <person name="Mu X."/>
            <person name="Myers E."/>
            <person name="Negre B."/>
            <person name="Newfeld S."/>
            <person name="Nielsen R."/>
            <person name="Noor M.A."/>
            <person name="O'Grady P."/>
            <person name="Pachter L."/>
            <person name="Papaceit M."/>
            <person name="Parisi M.J."/>
            <person name="Parisi M."/>
            <person name="Parts L."/>
            <person name="Pedersen J.S."/>
            <person name="Pesole G."/>
            <person name="Phillippy A.M."/>
            <person name="Ponting C.P."/>
            <person name="Pop M."/>
            <person name="Porcelli D."/>
            <person name="Powell J.R."/>
            <person name="Prohaska S."/>
            <person name="Pruitt K."/>
            <person name="Puig M."/>
            <person name="Quesneville H."/>
            <person name="Ram K.R."/>
            <person name="Rand D."/>
            <person name="Rasmussen M.D."/>
            <person name="Reed L.K."/>
            <person name="Reenan R."/>
            <person name="Reily A."/>
            <person name="Remington K.A."/>
            <person name="Rieger T.T."/>
            <person name="Ritchie M.G."/>
            <person name="Robin C."/>
            <person name="Rogers Y.H."/>
            <person name="Rohde C."/>
            <person name="Rozas J."/>
            <person name="Rubenfield M.J."/>
            <person name="Ruiz A."/>
            <person name="Russo S."/>
            <person name="Salzberg S.L."/>
            <person name="Sanchez-Gracia A."/>
            <person name="Saranga D.J."/>
            <person name="Sato H."/>
            <person name="Schaeffer S.W."/>
            <person name="Schatz M.C."/>
            <person name="Schlenke T."/>
            <person name="Schwartz R."/>
            <person name="Segarra C."/>
            <person name="Singh R.S."/>
            <person name="Sirot L."/>
            <person name="Sirota M."/>
            <person name="Sisneros N.B."/>
            <person name="Smith C.D."/>
            <person name="Smith T.F."/>
            <person name="Spieth J."/>
            <person name="Stage D.E."/>
            <person name="Stark A."/>
            <person name="Stephan W."/>
            <person name="Strausberg R.L."/>
            <person name="Strempel S."/>
            <person name="Sturgill D."/>
            <person name="Sutton G."/>
            <person name="Sutton G.G."/>
            <person name="Tao W."/>
            <person name="Teichmann S."/>
            <person name="Tobari Y.N."/>
            <person name="Tomimura Y."/>
            <person name="Tsolas J.M."/>
            <person name="Valente V.L."/>
            <person name="Venter E."/>
            <person name="Venter J.C."/>
            <person name="Vicario S."/>
            <person name="Vieira F.G."/>
            <person name="Vilella A.J."/>
            <person name="Villasante A."/>
            <person name="Walenz B."/>
            <person name="Wang J."/>
            <person name="Wasserman M."/>
            <person name="Watts T."/>
            <person name="Wilson D."/>
            <person name="Wilson R.K."/>
            <person name="Wing R.A."/>
            <person name="Wolfner M.F."/>
            <person name="Wong A."/>
            <person name="Wong G.K."/>
            <person name="Wu C.I."/>
            <person name="Wu G."/>
            <person name="Yamamoto D."/>
            <person name="Yang H.P."/>
            <person name="Yang S.P."/>
            <person name="Yorke J.A."/>
            <person name="Yoshida K."/>
            <person name="Zdobnov E."/>
            <person name="Zhang P."/>
            <person name="Zhang Y."/>
            <person name="Zimin A.V."/>
            <person name="Baldwin J."/>
            <person name="Abdouelleil A."/>
            <person name="Abdulkadir J."/>
            <person name="Abebe A."/>
            <person name="Abera B."/>
            <person name="Abreu J."/>
            <person name="Acer S.C."/>
            <person name="Aftuck L."/>
            <person name="Alexander A."/>
            <person name="An P."/>
            <person name="Anderson E."/>
            <person name="Anderson S."/>
            <person name="Arachi H."/>
            <person name="Azer M."/>
            <person name="Bachantsang P."/>
            <person name="Barry A."/>
            <person name="Bayul T."/>
            <person name="Berlin A."/>
            <person name="Bessette D."/>
            <person name="Bloom T."/>
            <person name="Blye J."/>
            <person name="Boguslavskiy L."/>
            <person name="Bonnet C."/>
            <person name="Boukhgalter B."/>
            <person name="Bourzgui I."/>
            <person name="Brown A."/>
            <person name="Cahill P."/>
            <person name="Channer S."/>
            <person name="Cheshatsang Y."/>
            <person name="Chuda L."/>
            <person name="Citroen M."/>
            <person name="Collymore A."/>
            <person name="Cooke P."/>
            <person name="Costello M."/>
            <person name="D'Aco K."/>
            <person name="Daza R."/>
            <person name="De Haan G."/>
            <person name="DeGray S."/>
            <person name="DeMaso C."/>
            <person name="Dhargay N."/>
            <person name="Dooley K."/>
            <person name="Dooley E."/>
            <person name="Doricent M."/>
            <person name="Dorje P."/>
            <person name="Dorjee K."/>
            <person name="Dupes A."/>
            <person name="Elong R."/>
            <person name="Falk J."/>
            <person name="Farina A."/>
            <person name="Faro S."/>
            <person name="Ferguson D."/>
            <person name="Fisher S."/>
            <person name="Foley C.D."/>
            <person name="Franke A."/>
            <person name="Friedrich D."/>
            <person name="Gadbois L."/>
            <person name="Gearin G."/>
            <person name="Gearin C.R."/>
            <person name="Giannoukos G."/>
            <person name="Goode T."/>
            <person name="Graham J."/>
            <person name="Grandbois E."/>
            <person name="Grewal S."/>
            <person name="Gyaltsen K."/>
            <person name="Hafez N."/>
            <person name="Hagos B."/>
            <person name="Hall J."/>
            <person name="Henson C."/>
            <person name="Hollinger A."/>
            <person name="Honan T."/>
            <person name="Huard M.D."/>
            <person name="Hughes L."/>
            <person name="Hurhula B."/>
            <person name="Husby M.E."/>
            <person name="Kamat A."/>
            <person name="Kanga B."/>
            <person name="Kashin S."/>
            <person name="Khazanovich D."/>
            <person name="Kisner P."/>
            <person name="Lance K."/>
            <person name="Lara M."/>
            <person name="Lee W."/>
            <person name="Lennon N."/>
            <person name="Letendre F."/>
            <person name="LeVine R."/>
            <person name="Lipovsky A."/>
            <person name="Liu X."/>
            <person name="Liu J."/>
            <person name="Liu S."/>
            <person name="Lokyitsang T."/>
            <person name="Lokyitsang Y."/>
            <person name="Lubonja R."/>
            <person name="Lui A."/>
            <person name="MacDonald P."/>
            <person name="Magnisalis V."/>
            <person name="Maru K."/>
            <person name="Matthews C."/>
            <person name="McCusker W."/>
            <person name="McDonough S."/>
            <person name="Mehta T."/>
            <person name="Meldrim J."/>
            <person name="Meneus L."/>
            <person name="Mihai O."/>
            <person name="Mihalev A."/>
            <person name="Mihova T."/>
            <person name="Mittelman R."/>
            <person name="Mlenga V."/>
            <person name="Montmayeur A."/>
            <person name="Mulrain L."/>
            <person name="Navidi A."/>
            <person name="Naylor J."/>
            <person name="Negash T."/>
            <person name="Nguyen T."/>
            <person name="Nguyen N."/>
            <person name="Nicol R."/>
            <person name="Norbu C."/>
            <person name="Norbu N."/>
            <person name="Novod N."/>
            <person name="O'Neill B."/>
            <person name="Osman S."/>
            <person name="Markiewicz E."/>
            <person name="Oyono O.L."/>
            <person name="Patti C."/>
            <person name="Phunkhang P."/>
            <person name="Pierre F."/>
            <person name="Priest M."/>
            <person name="Raghuraman S."/>
            <person name="Rege F."/>
            <person name="Reyes R."/>
            <person name="Rise C."/>
            <person name="Rogov P."/>
            <person name="Ross K."/>
            <person name="Ryan E."/>
            <person name="Settipalli S."/>
            <person name="Shea T."/>
            <person name="Sherpa N."/>
            <person name="Shi L."/>
            <person name="Shih D."/>
            <person name="Sparrow T."/>
            <person name="Spaulding J."/>
            <person name="Stalker J."/>
            <person name="Stange-Thomann N."/>
            <person name="Stavropoulos S."/>
            <person name="Stone C."/>
            <person name="Strader C."/>
            <person name="Tesfaye S."/>
            <person name="Thomson T."/>
            <person name="Thoulutsang Y."/>
            <person name="Thoulutsang D."/>
            <person name="Topham K."/>
            <person name="Topping I."/>
            <person name="Tsamla T."/>
            <person name="Vassiliev H."/>
            <person name="Vo A."/>
            <person name="Wangchuk T."/>
            <person name="Wangdi T."/>
            <person name="Weiand M."/>
            <person name="Wilkinson J."/>
            <person name="Wilson A."/>
            <person name="Yadav S."/>
            <person name="Young G."/>
            <person name="Yu Q."/>
            <person name="Zembek L."/>
            <person name="Zhong D."/>
            <person name="Zimmer A."/>
            <person name="Zwirko Z."/>
            <person name="Jaffe D.B."/>
            <person name="Alvarez P."/>
            <person name="Brockman W."/>
            <person name="Butler J."/>
            <person name="Chin C."/>
            <person name="Gnerre S."/>
            <person name="Grabherr M."/>
            <person name="Kleber M."/>
            <person name="Mauceli E."/>
            <person name="MacCallum I."/>
        </authorList>
    </citation>
    <scope>NUCLEOTIDE SEQUENCE [LARGE SCALE GENOMIC DNA]</scope>
    <source>
        <strain evidence="3">Tucson 14024-0371.13</strain>
    </source>
</reference>
<evidence type="ECO:0000313" key="2">
    <source>
        <dbReference type="EMBL" id="EDV31660.1"/>
    </source>
</evidence>
<dbReference type="Proteomes" id="UP000007801">
    <property type="component" value="Unassembled WGS sequence"/>
</dbReference>
<proteinExistence type="predicted"/>
<dbReference type="OrthoDB" id="7865362at2759"/>
<evidence type="ECO:0000256" key="1">
    <source>
        <dbReference type="SAM" id="SignalP"/>
    </source>
</evidence>
<evidence type="ECO:0000313" key="3">
    <source>
        <dbReference type="Proteomes" id="UP000007801"/>
    </source>
</evidence>
<feature type="chain" id="PRO_5002793181" evidence="1">
    <location>
        <begin position="20"/>
        <end position="147"/>
    </location>
</feature>
<accession>B3ML42</accession>
<dbReference type="InParanoid" id="B3ML42"/>
<gene>
    <name evidence="2" type="primary">Dana\GF14443</name>
    <name evidence="2" type="synonym">dana_GLEANR_15205</name>
    <name evidence="2" type="ORF">GF14443</name>
</gene>
<dbReference type="GeneID" id="6497267"/>
<dbReference type="eggNOG" id="ENOG502T9WX">
    <property type="taxonomic scope" value="Eukaryota"/>
</dbReference>
<dbReference type="AlphaFoldDB" id="B3ML42"/>
<sequence>MQPPGIFVFVLLTVTLACASPRGDSLRELRKLMRQQDADSLQQFDQDLNEWARNLVDLGQQMAEFVEKCRQPKSHCQKRLVLRQIRNLRRGYTEFRARLEALEVNFFGRVRDTQNMESSLQMCKDVLRQYDETFTLLNNEVEHIVDQ</sequence>
<protein>
    <submittedName>
        <fullName evidence="2">Uncharacterized protein</fullName>
    </submittedName>
</protein>
<organism evidence="2 3">
    <name type="scientific">Drosophila ananassae</name>
    <name type="common">Fruit fly</name>
    <dbReference type="NCBI Taxonomy" id="7217"/>
    <lineage>
        <taxon>Eukaryota</taxon>
        <taxon>Metazoa</taxon>
        <taxon>Ecdysozoa</taxon>
        <taxon>Arthropoda</taxon>
        <taxon>Hexapoda</taxon>
        <taxon>Insecta</taxon>
        <taxon>Pterygota</taxon>
        <taxon>Neoptera</taxon>
        <taxon>Endopterygota</taxon>
        <taxon>Diptera</taxon>
        <taxon>Brachycera</taxon>
        <taxon>Muscomorpha</taxon>
        <taxon>Ephydroidea</taxon>
        <taxon>Drosophilidae</taxon>
        <taxon>Drosophila</taxon>
        <taxon>Sophophora</taxon>
    </lineage>
</organism>